<dbReference type="SMART" id="SM00448">
    <property type="entry name" value="REC"/>
    <property type="match status" value="1"/>
</dbReference>
<dbReference type="Proteomes" id="UP001328733">
    <property type="component" value="Unassembled WGS sequence"/>
</dbReference>
<dbReference type="Pfam" id="PF00072">
    <property type="entry name" value="Response_reg"/>
    <property type="match status" value="1"/>
</dbReference>
<feature type="domain" description="Response regulatory" evidence="4">
    <location>
        <begin position="295"/>
        <end position="411"/>
    </location>
</feature>
<dbReference type="PIRSF" id="PIRSF005897">
    <property type="entry name" value="RR_PatA"/>
    <property type="match status" value="1"/>
</dbReference>
<dbReference type="GO" id="GO:0030428">
    <property type="term" value="C:cell septum"/>
    <property type="evidence" value="ECO:0007669"/>
    <property type="project" value="UniProtKB-SubCell"/>
</dbReference>
<dbReference type="SUPFAM" id="SSF52172">
    <property type="entry name" value="CheY-like"/>
    <property type="match status" value="1"/>
</dbReference>
<dbReference type="GO" id="GO:0000160">
    <property type="term" value="P:phosphorelay signal transduction system"/>
    <property type="evidence" value="ECO:0007669"/>
    <property type="project" value="UniProtKB-KW"/>
</dbReference>
<protein>
    <recommendedName>
        <fullName evidence="2">Protein PatA</fullName>
    </recommendedName>
</protein>
<evidence type="ECO:0000259" key="4">
    <source>
        <dbReference type="PROSITE" id="PS50110"/>
    </source>
</evidence>
<name>A0AAW9QFL2_9CHRO</name>
<comment type="caution">
    <text evidence="3">Lacks conserved residue(s) required for the propagation of feature annotation.</text>
</comment>
<keyword evidence="2" id="KW-0902">Two-component regulatory system</keyword>
<dbReference type="GO" id="GO:0043158">
    <property type="term" value="P:heterocyst development"/>
    <property type="evidence" value="ECO:0007669"/>
    <property type="project" value="UniProtKB-KW"/>
</dbReference>
<keyword evidence="2" id="KW-0364">Heterocyst</keyword>
<dbReference type="InterPro" id="IPR011006">
    <property type="entry name" value="CheY-like_superfamily"/>
</dbReference>
<organism evidence="5 6">
    <name type="scientific">Pannus brasiliensis CCIBt3594</name>
    <dbReference type="NCBI Taxonomy" id="1427578"/>
    <lineage>
        <taxon>Bacteria</taxon>
        <taxon>Bacillati</taxon>
        <taxon>Cyanobacteriota</taxon>
        <taxon>Cyanophyceae</taxon>
        <taxon>Oscillatoriophycideae</taxon>
        <taxon>Chroococcales</taxon>
        <taxon>Microcystaceae</taxon>
        <taxon>Pannus</taxon>
    </lineage>
</organism>
<proteinExistence type="evidence at transcript level"/>
<evidence type="ECO:0000313" key="6">
    <source>
        <dbReference type="Proteomes" id="UP001328733"/>
    </source>
</evidence>
<dbReference type="PANTHER" id="PTHR44591">
    <property type="entry name" value="STRESS RESPONSE REGULATOR PROTEIN 1"/>
    <property type="match status" value="1"/>
</dbReference>
<comment type="subcellular location">
    <subcellularLocation>
        <location evidence="2">Cell septum</location>
    </subcellularLocation>
</comment>
<dbReference type="PANTHER" id="PTHR44591:SF23">
    <property type="entry name" value="CHEY SUBFAMILY"/>
    <property type="match status" value="1"/>
</dbReference>
<evidence type="ECO:0000256" key="2">
    <source>
        <dbReference type="PIRNR" id="PIRNR005897"/>
    </source>
</evidence>
<dbReference type="Pfam" id="PF14332">
    <property type="entry name" value="DUF4388"/>
    <property type="match status" value="1"/>
</dbReference>
<accession>A0AAW9QFL2</accession>
<dbReference type="InterPro" id="IPR001789">
    <property type="entry name" value="Sig_transdc_resp-reg_receiver"/>
</dbReference>
<sequence>MVETVLKSIVPPPSLKRLVSSNSPFPYPDRDEFPEFSALQQAELFRKTREREFTGRLFLSDRQGVESVLYFYLGRLVYATGGSHPVRRWQRSLTVYCPHILQDPETFRQGLMSVVETDSPISWEYQVLVSWAKQRKITLEQLTGIIRSHIEEILFDLTRAGRVSWRGEAERMDGFVPLTVISAEAAIANSWKQWQDWQNAKLADRSPDRAPIVRDFSELAERVAPSTFEIFRKNFTGQYSLRDLSVHLDQDLIALTRSLLMYVQLGLIELVSIDDFPAPIDILPPALSREPRALMIAYGDEDPRVCQRMAEMIASSGHRYLTVRDGLQAISVFVEREPDLICLGSRLLYTDGYTICKALRQLSAFQKTPILIFSDRVGLSDRIRAKISGASEIVERSPSLGKFQQLLGRYC</sequence>
<dbReference type="Gene3D" id="3.40.50.2300">
    <property type="match status" value="1"/>
</dbReference>
<comment type="function">
    <text evidence="2">Controls heterocyst pattern formation.</text>
</comment>
<evidence type="ECO:0000256" key="1">
    <source>
        <dbReference type="ARBA" id="ARBA00022553"/>
    </source>
</evidence>
<reference evidence="5 6" key="1">
    <citation type="submission" date="2024-01" db="EMBL/GenBank/DDBJ databases">
        <title>Genomic insights into the taxonomy and metabolism of the cyanobacterium Pannus brasiliensis CCIBt3594.</title>
        <authorList>
            <person name="Machado M."/>
            <person name="Botero N.B."/>
            <person name="Andreote A.P.D."/>
            <person name="Feitosa A.M.T."/>
            <person name="Popin R."/>
            <person name="Sivonen K."/>
            <person name="Fiore M.F."/>
        </authorList>
    </citation>
    <scope>NUCLEOTIDE SEQUENCE [LARGE SCALE GENOMIC DNA]</scope>
    <source>
        <strain evidence="5 6">CCIBt3594</strain>
    </source>
</reference>
<comment type="caution">
    <text evidence="5">The sequence shown here is derived from an EMBL/GenBank/DDBJ whole genome shotgun (WGS) entry which is preliminary data.</text>
</comment>
<dbReference type="AlphaFoldDB" id="A0AAW9QFL2"/>
<dbReference type="EMBL" id="JBAFSM010000008">
    <property type="protein sequence ID" value="MEG3436562.1"/>
    <property type="molecule type" value="Genomic_DNA"/>
</dbReference>
<dbReference type="RefSeq" id="WP_332864020.1">
    <property type="nucleotide sequence ID" value="NZ_JBAFSM010000008.1"/>
</dbReference>
<evidence type="ECO:0000313" key="5">
    <source>
        <dbReference type="EMBL" id="MEG3436562.1"/>
    </source>
</evidence>
<dbReference type="InterPro" id="IPR025497">
    <property type="entry name" value="PatA-like_N"/>
</dbReference>
<dbReference type="InterPro" id="IPR050595">
    <property type="entry name" value="Bact_response_regulator"/>
</dbReference>
<dbReference type="InterPro" id="IPR024186">
    <property type="entry name" value="Sig_transdc_resp-reg_PatA"/>
</dbReference>
<evidence type="ECO:0000256" key="3">
    <source>
        <dbReference type="PROSITE-ProRule" id="PRU00169"/>
    </source>
</evidence>
<gene>
    <name evidence="5" type="ORF">V0288_05470</name>
</gene>
<dbReference type="PROSITE" id="PS50110">
    <property type="entry name" value="RESPONSE_REGULATORY"/>
    <property type="match status" value="1"/>
</dbReference>
<keyword evidence="6" id="KW-1185">Reference proteome</keyword>
<keyword evidence="1" id="KW-0597">Phosphoprotein</keyword>
<comment type="induction">
    <text evidence="2">By nitrogen starvation.</text>
</comment>